<sequence length="118" mass="13055">MSLESWNEDQDHELQALDEVNEPLNGQEINHPQQEHPQENANGILPPPQNQHANANGILPANANGILPPPQNQQAAPHVAPPILPPLQNMGDWTDEEREWFDIGLALEGEGQWDMIAA</sequence>
<evidence type="ECO:0000313" key="3">
    <source>
        <dbReference type="Proteomes" id="UP000265520"/>
    </source>
</evidence>
<protein>
    <submittedName>
        <fullName evidence="2">Uncharacterized protein</fullName>
    </submittedName>
</protein>
<evidence type="ECO:0000313" key="2">
    <source>
        <dbReference type="EMBL" id="MCI25054.1"/>
    </source>
</evidence>
<accession>A0A392QMF3</accession>
<organism evidence="2 3">
    <name type="scientific">Trifolium medium</name>
    <dbReference type="NCBI Taxonomy" id="97028"/>
    <lineage>
        <taxon>Eukaryota</taxon>
        <taxon>Viridiplantae</taxon>
        <taxon>Streptophyta</taxon>
        <taxon>Embryophyta</taxon>
        <taxon>Tracheophyta</taxon>
        <taxon>Spermatophyta</taxon>
        <taxon>Magnoliopsida</taxon>
        <taxon>eudicotyledons</taxon>
        <taxon>Gunneridae</taxon>
        <taxon>Pentapetalae</taxon>
        <taxon>rosids</taxon>
        <taxon>fabids</taxon>
        <taxon>Fabales</taxon>
        <taxon>Fabaceae</taxon>
        <taxon>Papilionoideae</taxon>
        <taxon>50 kb inversion clade</taxon>
        <taxon>NPAAA clade</taxon>
        <taxon>Hologalegina</taxon>
        <taxon>IRL clade</taxon>
        <taxon>Trifolieae</taxon>
        <taxon>Trifolium</taxon>
    </lineage>
</organism>
<dbReference type="AlphaFoldDB" id="A0A392QMF3"/>
<dbReference type="EMBL" id="LXQA010145051">
    <property type="protein sequence ID" value="MCI25054.1"/>
    <property type="molecule type" value="Genomic_DNA"/>
</dbReference>
<proteinExistence type="predicted"/>
<feature type="region of interest" description="Disordered" evidence="1">
    <location>
        <begin position="1"/>
        <end position="91"/>
    </location>
</feature>
<evidence type="ECO:0000256" key="1">
    <source>
        <dbReference type="SAM" id="MobiDB-lite"/>
    </source>
</evidence>
<keyword evidence="3" id="KW-1185">Reference proteome</keyword>
<feature type="non-terminal residue" evidence="2">
    <location>
        <position position="118"/>
    </location>
</feature>
<comment type="caution">
    <text evidence="2">The sequence shown here is derived from an EMBL/GenBank/DDBJ whole genome shotgun (WGS) entry which is preliminary data.</text>
</comment>
<reference evidence="2 3" key="1">
    <citation type="journal article" date="2018" name="Front. Plant Sci.">
        <title>Red Clover (Trifolium pratense) and Zigzag Clover (T. medium) - A Picture of Genomic Similarities and Differences.</title>
        <authorList>
            <person name="Dluhosova J."/>
            <person name="Istvanek J."/>
            <person name="Nedelnik J."/>
            <person name="Repkova J."/>
        </authorList>
    </citation>
    <scope>NUCLEOTIDE SEQUENCE [LARGE SCALE GENOMIC DNA]</scope>
    <source>
        <strain evidence="3">cv. 10/8</strain>
        <tissue evidence="2">Leaf</tissue>
    </source>
</reference>
<dbReference type="Proteomes" id="UP000265520">
    <property type="component" value="Unassembled WGS sequence"/>
</dbReference>
<name>A0A392QMF3_9FABA</name>
<feature type="compositionally biased region" description="Acidic residues" evidence="1">
    <location>
        <begin position="1"/>
        <end position="11"/>
    </location>
</feature>